<reference evidence="1 2" key="1">
    <citation type="submission" date="2020-02" db="EMBL/GenBank/DDBJ databases">
        <authorList>
            <person name="Ferguson B K."/>
        </authorList>
    </citation>
    <scope>NUCLEOTIDE SEQUENCE [LARGE SCALE GENOMIC DNA]</scope>
</reference>
<dbReference type="Proteomes" id="UP000479190">
    <property type="component" value="Unassembled WGS sequence"/>
</dbReference>
<feature type="non-terminal residue" evidence="1">
    <location>
        <position position="1"/>
    </location>
</feature>
<protein>
    <submittedName>
        <fullName evidence="1">Uncharacterized protein</fullName>
    </submittedName>
</protein>
<dbReference type="AlphaFoldDB" id="A0A6H5ISJ7"/>
<evidence type="ECO:0000313" key="1">
    <source>
        <dbReference type="EMBL" id="CAB0039832.1"/>
    </source>
</evidence>
<dbReference type="EMBL" id="CADCXV010000983">
    <property type="protein sequence ID" value="CAB0039832.1"/>
    <property type="molecule type" value="Genomic_DNA"/>
</dbReference>
<accession>A0A6H5ISJ7</accession>
<organism evidence="1 2">
    <name type="scientific">Trichogramma brassicae</name>
    <dbReference type="NCBI Taxonomy" id="86971"/>
    <lineage>
        <taxon>Eukaryota</taxon>
        <taxon>Metazoa</taxon>
        <taxon>Ecdysozoa</taxon>
        <taxon>Arthropoda</taxon>
        <taxon>Hexapoda</taxon>
        <taxon>Insecta</taxon>
        <taxon>Pterygota</taxon>
        <taxon>Neoptera</taxon>
        <taxon>Endopterygota</taxon>
        <taxon>Hymenoptera</taxon>
        <taxon>Apocrita</taxon>
        <taxon>Proctotrupomorpha</taxon>
        <taxon>Chalcidoidea</taxon>
        <taxon>Trichogrammatidae</taxon>
        <taxon>Trichogramma</taxon>
    </lineage>
</organism>
<name>A0A6H5ISJ7_9HYME</name>
<keyword evidence="2" id="KW-1185">Reference proteome</keyword>
<gene>
    <name evidence="1" type="ORF">TBRA_LOCUS11570</name>
</gene>
<sequence length="434" mass="50007">LRGVILAKLFERLCEQRAPGACKRTSSYAGQSAKKVKASSCKYTHTHIDLSGGQPLYISDSSREAEREPEISSPKAANLRDVGVRKFDQDLLRERLGEPYIMPAAEGESSSAVQCTERQQRYIPFRVLRNVARVPCARGYKPRGARNIKERLLCTQQRYKRQSERRFSAQFHCFGSRINDTTRSRSNKFCCLTPPCVMKSSHDLKKPFLVSQNNQTRAQLLRLCIAEHRQQQRRSFSRARQFKKSTLRDKAHFVQQKVLLEEEDEEECTRVCVSVTTYTLASSSFKESKLPTYTCLRRVRAIHALARDLLLEAARVYNDELFMRLNIKIYVRTVANFTRRSRNTYLGRGACRSGSSSNFSCPLQSAPKHRLCNYLTLHAYITNGRITFQHAARVYHVIKNYSKSRARCIARHLLNTNVQSQHVHFDDIIKLSLF</sequence>
<proteinExistence type="predicted"/>
<evidence type="ECO:0000313" key="2">
    <source>
        <dbReference type="Proteomes" id="UP000479190"/>
    </source>
</evidence>